<dbReference type="Proteomes" id="UP000663829">
    <property type="component" value="Unassembled WGS sequence"/>
</dbReference>
<dbReference type="PANTHER" id="PTHR33099">
    <property type="entry name" value="FE2OG DIOXYGENASE DOMAIN-CONTAINING PROTEIN"/>
    <property type="match status" value="1"/>
</dbReference>
<dbReference type="EMBL" id="CAJNOK010002685">
    <property type="protein sequence ID" value="CAF0870830.1"/>
    <property type="molecule type" value="Genomic_DNA"/>
</dbReference>
<gene>
    <name evidence="3" type="ORF">GPM918_LOCUS13851</name>
    <name evidence="2" type="ORF">OVA965_LOCUS8121</name>
    <name evidence="5" type="ORF">SRO942_LOCUS13843</name>
    <name evidence="4" type="ORF">TMI583_LOCUS8117</name>
</gene>
<accession>A0A814GXK2</accession>
<evidence type="ECO:0000313" key="2">
    <source>
        <dbReference type="EMBL" id="CAF0870830.1"/>
    </source>
</evidence>
<evidence type="ECO:0000313" key="3">
    <source>
        <dbReference type="EMBL" id="CAF1002793.1"/>
    </source>
</evidence>
<feature type="region of interest" description="Disordered" evidence="1">
    <location>
        <begin position="1"/>
        <end position="46"/>
    </location>
</feature>
<name>A0A814GXK2_9BILA</name>
<dbReference type="Gene3D" id="2.60.120.620">
    <property type="entry name" value="q2cbj1_9rhob like domain"/>
    <property type="match status" value="1"/>
</dbReference>
<dbReference type="PANTHER" id="PTHR33099:SF7">
    <property type="entry name" value="MYND-TYPE DOMAIN-CONTAINING PROTEIN"/>
    <property type="match status" value="1"/>
</dbReference>
<sequence length="476" mass="54619">MSAERVPTGEFVSTNVRRKAQQSTGADTFTNMSGKEQDSDILSDDDNSDRSVYLEYCGCDPTDTSKTNIYKERLKSIFGKVNPPGQFCGGDRFICKDVSIPQLHIVGVKDQLVLPLQIPYAQLIIEKCSLAPFGRQYQTILDKTIRNTWQLDPLSFRIRNPQWSTLILSGLKSQILKDLGFISDYPIDLQLYKLLLYEKGSFFKSHRDSEKVRGMFATLVVLLPSSYSGGEFIIRHNKVERKFDFSGAERQNDYHYIVFYAGCEHEIRPIHSGYRLALIYNVISCSTTIPSHATIFDKTLVQDLSHLLKMWASDVDSPSKLVIRLDHQYTKANGVTLLSLKNKDRVLVNLLLQAIECSKEDDSACQQSYPYDEFILGLGLLTRYLDRHEELYRYIDDEEALNQDRRNVQNYIKNFTLISKNETSLTKLTNSCDFDETKKIPVKNCELLYDNTWNLQHPGDSNQHYTGIHFTRVFGV</sequence>
<dbReference type="Proteomes" id="UP000681722">
    <property type="component" value="Unassembled WGS sequence"/>
</dbReference>
<dbReference type="AlphaFoldDB" id="A0A814GXK2"/>
<reference evidence="3" key="1">
    <citation type="submission" date="2021-02" db="EMBL/GenBank/DDBJ databases">
        <authorList>
            <person name="Nowell W R."/>
        </authorList>
    </citation>
    <scope>NUCLEOTIDE SEQUENCE</scope>
</reference>
<dbReference type="Proteomes" id="UP000682733">
    <property type="component" value="Unassembled WGS sequence"/>
</dbReference>
<proteinExistence type="predicted"/>
<evidence type="ECO:0000313" key="4">
    <source>
        <dbReference type="EMBL" id="CAF3655684.1"/>
    </source>
</evidence>
<evidence type="ECO:0008006" key="7">
    <source>
        <dbReference type="Google" id="ProtNLM"/>
    </source>
</evidence>
<dbReference type="EMBL" id="CAJNOQ010003248">
    <property type="protein sequence ID" value="CAF1002793.1"/>
    <property type="molecule type" value="Genomic_DNA"/>
</dbReference>
<feature type="compositionally biased region" description="Polar residues" evidence="1">
    <location>
        <begin position="11"/>
        <end position="34"/>
    </location>
</feature>
<evidence type="ECO:0000313" key="5">
    <source>
        <dbReference type="EMBL" id="CAF3774079.1"/>
    </source>
</evidence>
<evidence type="ECO:0000313" key="6">
    <source>
        <dbReference type="Proteomes" id="UP000663829"/>
    </source>
</evidence>
<keyword evidence="6" id="KW-1185">Reference proteome</keyword>
<comment type="caution">
    <text evidence="3">The sequence shown here is derived from an EMBL/GenBank/DDBJ whole genome shotgun (WGS) entry which is preliminary data.</text>
</comment>
<evidence type="ECO:0000256" key="1">
    <source>
        <dbReference type="SAM" id="MobiDB-lite"/>
    </source>
</evidence>
<protein>
    <recommendedName>
        <fullName evidence="7">Prolyl 4-hydroxylase alpha subunit Fe(2+) 2OG dioxygenase domain-containing protein</fullName>
    </recommendedName>
</protein>
<organism evidence="3 6">
    <name type="scientific">Didymodactylos carnosus</name>
    <dbReference type="NCBI Taxonomy" id="1234261"/>
    <lineage>
        <taxon>Eukaryota</taxon>
        <taxon>Metazoa</taxon>
        <taxon>Spiralia</taxon>
        <taxon>Gnathifera</taxon>
        <taxon>Rotifera</taxon>
        <taxon>Eurotatoria</taxon>
        <taxon>Bdelloidea</taxon>
        <taxon>Philodinida</taxon>
        <taxon>Philodinidae</taxon>
        <taxon>Didymodactylos</taxon>
    </lineage>
</organism>
<dbReference type="EMBL" id="CAJOBC010003245">
    <property type="protein sequence ID" value="CAF3774079.1"/>
    <property type="molecule type" value="Genomic_DNA"/>
</dbReference>
<dbReference type="EMBL" id="CAJOBA010002686">
    <property type="protein sequence ID" value="CAF3655684.1"/>
    <property type="molecule type" value="Genomic_DNA"/>
</dbReference>
<dbReference type="Proteomes" id="UP000677228">
    <property type="component" value="Unassembled WGS sequence"/>
</dbReference>
<dbReference type="OrthoDB" id="5971311at2759"/>